<dbReference type="Proteomes" id="UP000600307">
    <property type="component" value="Unassembled WGS sequence"/>
</dbReference>
<evidence type="ECO:0000313" key="4">
    <source>
        <dbReference type="Proteomes" id="UP000600307"/>
    </source>
</evidence>
<protein>
    <submittedName>
        <fullName evidence="3">Transcriptional regulator</fullName>
    </submittedName>
</protein>
<keyword evidence="4" id="KW-1185">Reference proteome</keyword>
<evidence type="ECO:0000256" key="2">
    <source>
        <dbReference type="SAM" id="MobiDB-lite"/>
    </source>
</evidence>
<proteinExistence type="predicted"/>
<feature type="compositionally biased region" description="Basic and acidic residues" evidence="2">
    <location>
        <begin position="82"/>
        <end position="94"/>
    </location>
</feature>
<comment type="caution">
    <text evidence="3">The sequence shown here is derived from an EMBL/GenBank/DDBJ whole genome shotgun (WGS) entry which is preliminary data.</text>
</comment>
<organism evidence="3 4">
    <name type="scientific">Rahnella victoriana</name>
    <dbReference type="NCBI Taxonomy" id="1510570"/>
    <lineage>
        <taxon>Bacteria</taxon>
        <taxon>Pseudomonadati</taxon>
        <taxon>Pseudomonadota</taxon>
        <taxon>Gammaproteobacteria</taxon>
        <taxon>Enterobacterales</taxon>
        <taxon>Yersiniaceae</taxon>
        <taxon>Rahnella</taxon>
    </lineage>
</organism>
<feature type="region of interest" description="Disordered" evidence="2">
    <location>
        <begin position="71"/>
        <end position="97"/>
    </location>
</feature>
<accession>A0ABS0DWR9</accession>
<gene>
    <name evidence="3" type="ORF">IV431_22395</name>
</gene>
<feature type="coiled-coil region" evidence="1">
    <location>
        <begin position="32"/>
        <end position="70"/>
    </location>
</feature>
<dbReference type="EMBL" id="JADOBH010000006">
    <property type="protein sequence ID" value="MBF7958307.1"/>
    <property type="molecule type" value="Genomic_DNA"/>
</dbReference>
<reference evidence="3 4" key="1">
    <citation type="submission" date="2020-11" db="EMBL/GenBank/DDBJ databases">
        <title>Taxonomic investigation of Rahnella spp.</title>
        <authorList>
            <person name="Lee S.D."/>
        </authorList>
    </citation>
    <scope>NUCLEOTIDE SEQUENCE [LARGE SCALE GENOMIC DNA]</scope>
    <source>
        <strain evidence="3 4">SAP-10</strain>
    </source>
</reference>
<dbReference type="RefSeq" id="WP_131693244.1">
    <property type="nucleotide sequence ID" value="NZ_CBCSED010000011.1"/>
</dbReference>
<keyword evidence="1" id="KW-0175">Coiled coil</keyword>
<sequence length="141" mass="16189">MRLLPAAMTAMALLIAVLLLSNRSLQYDLNSARQQQDALHNQLQQRQRLIAELNQQMRLREEAERALREDLNSARQVMQSREQQRERSLHHDPQTRLWADSQLPADISRLHERPAFGSASDYLRWLSGSQLLPGTGQSSGH</sequence>
<name>A0ABS0DWR9_9GAMM</name>
<evidence type="ECO:0000313" key="3">
    <source>
        <dbReference type="EMBL" id="MBF7958307.1"/>
    </source>
</evidence>
<evidence type="ECO:0000256" key="1">
    <source>
        <dbReference type="SAM" id="Coils"/>
    </source>
</evidence>